<keyword evidence="1" id="KW-0378">Hydrolase</keyword>
<keyword evidence="1" id="KW-0540">Nuclease</keyword>
<sequence>MFKKGDRIRVIDDNQKGQILKIQADTIIVLNEFGFEEEFSPSELILDESFQVEKVEISPDDISTKKQKKLALSEVKEIDLHIGQLVDSFANMSNYEMLQIQMRKVEEEILLARTEGRSKLIFIHGHGSGKLKEEMMKLLTRFSGLEIYDASFRKYKLGATEVKVR</sequence>
<evidence type="ECO:0000313" key="1">
    <source>
        <dbReference type="EMBL" id="MET3730973.1"/>
    </source>
</evidence>
<proteinExistence type="predicted"/>
<evidence type="ECO:0000313" key="2">
    <source>
        <dbReference type="Proteomes" id="UP001549146"/>
    </source>
</evidence>
<dbReference type="EMBL" id="JBEPMO010000002">
    <property type="protein sequence ID" value="MET3730973.1"/>
    <property type="molecule type" value="Genomic_DNA"/>
</dbReference>
<dbReference type="GO" id="GO:0004519">
    <property type="term" value="F:endonuclease activity"/>
    <property type="evidence" value="ECO:0007669"/>
    <property type="project" value="UniProtKB-KW"/>
</dbReference>
<keyword evidence="2" id="KW-1185">Reference proteome</keyword>
<dbReference type="RefSeq" id="WP_354506792.1">
    <property type="nucleotide sequence ID" value="NZ_JBEPMO010000002.1"/>
</dbReference>
<dbReference type="Proteomes" id="UP001549146">
    <property type="component" value="Unassembled WGS sequence"/>
</dbReference>
<dbReference type="InterPro" id="IPR036063">
    <property type="entry name" value="Smr_dom_sf"/>
</dbReference>
<protein>
    <submittedName>
        <fullName evidence="1">DsDNA-specific endonuclease/ATPase MutS2</fullName>
    </submittedName>
</protein>
<dbReference type="Gene3D" id="3.30.1370.110">
    <property type="match status" value="1"/>
</dbReference>
<organism evidence="1 2">
    <name type="scientific">Moheibacter stercoris</name>
    <dbReference type="NCBI Taxonomy" id="1628251"/>
    <lineage>
        <taxon>Bacteria</taxon>
        <taxon>Pseudomonadati</taxon>
        <taxon>Bacteroidota</taxon>
        <taxon>Flavobacteriia</taxon>
        <taxon>Flavobacteriales</taxon>
        <taxon>Weeksellaceae</taxon>
        <taxon>Moheibacter</taxon>
    </lineage>
</organism>
<comment type="caution">
    <text evidence="1">The sequence shown here is derived from an EMBL/GenBank/DDBJ whole genome shotgun (WGS) entry which is preliminary data.</text>
</comment>
<gene>
    <name evidence="1" type="ORF">ABID46_000532</name>
</gene>
<reference evidence="1 2" key="1">
    <citation type="submission" date="2024-06" db="EMBL/GenBank/DDBJ databases">
        <title>Genomic Encyclopedia of Type Strains, Phase IV (KMG-IV): sequencing the most valuable type-strain genomes for metagenomic binning, comparative biology and taxonomic classification.</title>
        <authorList>
            <person name="Goeker M."/>
        </authorList>
    </citation>
    <scope>NUCLEOTIDE SEQUENCE [LARGE SCALE GENOMIC DNA]</scope>
    <source>
        <strain evidence="1 2">DSM 29388</strain>
    </source>
</reference>
<keyword evidence="1" id="KW-0255">Endonuclease</keyword>
<accession>A0ABV2LQX5</accession>
<name>A0ABV2LQX5_9FLAO</name>